<dbReference type="EMBL" id="AK305751">
    <property type="protein sequence ID" value="BAK62745.1"/>
    <property type="molecule type" value="mRNA"/>
</dbReference>
<name>G2HG87_PANTR</name>
<proteinExistence type="evidence at transcript level"/>
<reference evidence="1" key="1">
    <citation type="journal article" date="2011" name="Funct. Integr. Genomics">
        <title>Major chimpanzee-specific structural changes in sperm development-associated genes.</title>
        <authorList>
            <person name="Kim R.N."/>
            <person name="Kim D.W."/>
            <person name="Choi S.H."/>
            <person name="Chae S.H."/>
            <person name="Nam S.H."/>
            <person name="Kim D.W."/>
            <person name="Kim A."/>
            <person name="Kang A."/>
            <person name="Park K.H."/>
            <person name="Lee Y.S."/>
            <person name="Hirai M."/>
            <person name="Suzuki Y."/>
            <person name="Sugano S."/>
            <person name="Hashimoto K."/>
            <person name="Kim D.S."/>
            <person name="Park H.S."/>
        </authorList>
    </citation>
    <scope>NUCLEOTIDE SEQUENCE</scope>
    <source>
        <tissue evidence="1">Testis</tissue>
    </source>
</reference>
<dbReference type="AlphaFoldDB" id="G2HG87"/>
<accession>G2HG87</accession>
<sequence length="43" mass="4849">MIKEHPSLLEYLLPSRTQLHKQGPEKSVTQQASTAWGNACYCC</sequence>
<evidence type="ECO:0000313" key="1">
    <source>
        <dbReference type="EMBL" id="BAK62745.1"/>
    </source>
</evidence>
<protein>
    <submittedName>
        <fullName evidence="1">Uncharacterized protein</fullName>
    </submittedName>
</protein>
<organism evidence="1">
    <name type="scientific">Pan troglodytes</name>
    <name type="common">Chimpanzee</name>
    <dbReference type="NCBI Taxonomy" id="9598"/>
    <lineage>
        <taxon>Eukaryota</taxon>
        <taxon>Metazoa</taxon>
        <taxon>Chordata</taxon>
        <taxon>Craniata</taxon>
        <taxon>Vertebrata</taxon>
        <taxon>Euteleostomi</taxon>
        <taxon>Mammalia</taxon>
        <taxon>Eutheria</taxon>
        <taxon>Euarchontoglires</taxon>
        <taxon>Primates</taxon>
        <taxon>Haplorrhini</taxon>
        <taxon>Catarrhini</taxon>
        <taxon>Hominidae</taxon>
        <taxon>Pan</taxon>
    </lineage>
</organism>